<dbReference type="AlphaFoldDB" id="A0A8J2X2I6"/>
<dbReference type="InterPro" id="IPR002110">
    <property type="entry name" value="Ankyrin_rpt"/>
</dbReference>
<feature type="region of interest" description="Disordered" evidence="5">
    <location>
        <begin position="486"/>
        <end position="530"/>
    </location>
</feature>
<dbReference type="PROSITE" id="PS50297">
    <property type="entry name" value="ANK_REP_REGION"/>
    <property type="match status" value="2"/>
</dbReference>
<feature type="repeat" description="ANK" evidence="3">
    <location>
        <begin position="139"/>
        <end position="171"/>
    </location>
</feature>
<comment type="caution">
    <text evidence="6">The sequence shown here is derived from an EMBL/GenBank/DDBJ whole genome shotgun (WGS) entry which is preliminary data.</text>
</comment>
<sequence length="589" mass="64105">MSHLLTTKKHEALDAAVAEASRSQRSTRPQEEEQTTPQERLWTAAEKGQLEVLRATCSEKVDLDARRPADGLAALHLACIRGSDGAVATLLRGGAAVTAEDASGRTALHAAAASDRANCCFALQKWGGRDFAIDAVDRDGRHALSLSAESGAARSAEELLRMGSDVHLRDKAGRTALHYACIDGNARVASILVRHGADPDAEDDQQRSPRHVALDLGRENVLRALDGDLPSTELAQQEVRKWRWVVVDERGSLVETNAHKVAVFRSRAAAAAWASSLQDFQVCELKEQALFDFETRVLHDRIDGGAEEARQFEETEDPVMAEFRRQEHAKTVSGAAADERKALEDLKAVEAKLDDFARRAEEARAIADMREHAVVDVFARSHELERSLEALKAELSTSEKGPDLIASLERLHQRGHPAAKPGADPRRLAAAAAELVSDDALPAWRAPDAYKAPSPESPERRSSRASELMQRLETKYAVPAASVDVAPPPDVVQARSATAAPERRAMPIQRFVPPASPSKAPEPPPSEEPASLRDLLEAARLGDKVDAFEDEEIDLEAILEAHRAGDLMDLLREVGLKAGERLRVKRALG</sequence>
<evidence type="ECO:0000256" key="3">
    <source>
        <dbReference type="PROSITE-ProRule" id="PRU00023"/>
    </source>
</evidence>
<gene>
    <name evidence="6" type="ORF">PECAL_5P06950</name>
</gene>
<dbReference type="Gene3D" id="1.25.40.20">
    <property type="entry name" value="Ankyrin repeat-containing domain"/>
    <property type="match status" value="2"/>
</dbReference>
<dbReference type="OrthoDB" id="165259at2759"/>
<dbReference type="EMBL" id="CAKKNE010000005">
    <property type="protein sequence ID" value="CAH0376135.1"/>
    <property type="molecule type" value="Genomic_DNA"/>
</dbReference>
<dbReference type="PROSITE" id="PS50088">
    <property type="entry name" value="ANK_REPEAT"/>
    <property type="match status" value="3"/>
</dbReference>
<keyword evidence="4" id="KW-0175">Coiled coil</keyword>
<evidence type="ECO:0000313" key="7">
    <source>
        <dbReference type="Proteomes" id="UP000789595"/>
    </source>
</evidence>
<dbReference type="InterPro" id="IPR036770">
    <property type="entry name" value="Ankyrin_rpt-contain_sf"/>
</dbReference>
<organism evidence="6 7">
    <name type="scientific">Pelagomonas calceolata</name>
    <dbReference type="NCBI Taxonomy" id="35677"/>
    <lineage>
        <taxon>Eukaryota</taxon>
        <taxon>Sar</taxon>
        <taxon>Stramenopiles</taxon>
        <taxon>Ochrophyta</taxon>
        <taxon>Pelagophyceae</taxon>
        <taxon>Pelagomonadales</taxon>
        <taxon>Pelagomonadaceae</taxon>
        <taxon>Pelagomonas</taxon>
    </lineage>
</organism>
<proteinExistence type="predicted"/>
<evidence type="ECO:0000256" key="5">
    <source>
        <dbReference type="SAM" id="MobiDB-lite"/>
    </source>
</evidence>
<keyword evidence="7" id="KW-1185">Reference proteome</keyword>
<feature type="repeat" description="ANK" evidence="3">
    <location>
        <begin position="172"/>
        <end position="204"/>
    </location>
</feature>
<dbReference type="SUPFAM" id="SSF48403">
    <property type="entry name" value="Ankyrin repeat"/>
    <property type="match status" value="1"/>
</dbReference>
<evidence type="ECO:0000256" key="1">
    <source>
        <dbReference type="ARBA" id="ARBA00022737"/>
    </source>
</evidence>
<feature type="compositionally biased region" description="Basic and acidic residues" evidence="5">
    <location>
        <begin position="457"/>
        <end position="469"/>
    </location>
</feature>
<accession>A0A8J2X2I6</accession>
<dbReference type="Proteomes" id="UP000789595">
    <property type="component" value="Unassembled WGS sequence"/>
</dbReference>
<evidence type="ECO:0000313" key="6">
    <source>
        <dbReference type="EMBL" id="CAH0376135.1"/>
    </source>
</evidence>
<evidence type="ECO:0000256" key="4">
    <source>
        <dbReference type="SAM" id="Coils"/>
    </source>
</evidence>
<name>A0A8J2X2I6_9STRA</name>
<dbReference type="PANTHER" id="PTHR24198">
    <property type="entry name" value="ANKYRIN REPEAT AND PROTEIN KINASE DOMAIN-CONTAINING PROTEIN"/>
    <property type="match status" value="1"/>
</dbReference>
<keyword evidence="2 3" id="KW-0040">ANK repeat</keyword>
<dbReference type="Pfam" id="PF12796">
    <property type="entry name" value="Ank_2"/>
    <property type="match status" value="2"/>
</dbReference>
<evidence type="ECO:0000256" key="2">
    <source>
        <dbReference type="ARBA" id="ARBA00023043"/>
    </source>
</evidence>
<protein>
    <submittedName>
        <fullName evidence="6">Uncharacterized protein</fullName>
    </submittedName>
</protein>
<reference evidence="6" key="1">
    <citation type="submission" date="2021-11" db="EMBL/GenBank/DDBJ databases">
        <authorList>
            <consortium name="Genoscope - CEA"/>
            <person name="William W."/>
        </authorList>
    </citation>
    <scope>NUCLEOTIDE SEQUENCE</scope>
</reference>
<feature type="region of interest" description="Disordered" evidence="5">
    <location>
        <begin position="1"/>
        <end position="38"/>
    </location>
</feature>
<keyword evidence="1" id="KW-0677">Repeat</keyword>
<feature type="compositionally biased region" description="Pro residues" evidence="5">
    <location>
        <begin position="514"/>
        <end position="527"/>
    </location>
</feature>
<feature type="region of interest" description="Disordered" evidence="5">
    <location>
        <begin position="446"/>
        <end position="469"/>
    </location>
</feature>
<dbReference type="PANTHER" id="PTHR24198:SF165">
    <property type="entry name" value="ANKYRIN REPEAT-CONTAINING PROTEIN-RELATED"/>
    <property type="match status" value="1"/>
</dbReference>
<feature type="coiled-coil region" evidence="4">
    <location>
        <begin position="339"/>
        <end position="401"/>
    </location>
</feature>
<dbReference type="SMART" id="SM00248">
    <property type="entry name" value="ANK"/>
    <property type="match status" value="5"/>
</dbReference>
<feature type="repeat" description="ANK" evidence="3">
    <location>
        <begin position="70"/>
        <end position="102"/>
    </location>
</feature>